<dbReference type="FunCoup" id="A0A6J2X391">
    <property type="interactions" value="11"/>
</dbReference>
<keyword evidence="14" id="KW-1185">Reference proteome</keyword>
<dbReference type="GO" id="GO:0016020">
    <property type="term" value="C:membrane"/>
    <property type="evidence" value="ECO:0007669"/>
    <property type="project" value="UniProtKB-SubCell"/>
</dbReference>
<dbReference type="PROSITE" id="PS00420">
    <property type="entry name" value="SRCR_1"/>
    <property type="match status" value="1"/>
</dbReference>
<evidence type="ECO:0000256" key="3">
    <source>
        <dbReference type="ARBA" id="ARBA00022729"/>
    </source>
</evidence>
<dbReference type="SUPFAM" id="SSF56436">
    <property type="entry name" value="C-type lectin-like"/>
    <property type="match status" value="1"/>
</dbReference>
<protein>
    <submittedName>
        <fullName evidence="15">Protein bark beetle isoform X1</fullName>
    </submittedName>
</protein>
<dbReference type="GO" id="GO:0045217">
    <property type="term" value="P:cell-cell junction maintenance"/>
    <property type="evidence" value="ECO:0007669"/>
    <property type="project" value="TreeGrafter"/>
</dbReference>
<keyword evidence="8" id="KW-0325">Glycoprotein</keyword>
<evidence type="ECO:0000259" key="13">
    <source>
        <dbReference type="PROSITE" id="PS50287"/>
    </source>
</evidence>
<dbReference type="Gene3D" id="3.10.250.10">
    <property type="entry name" value="SRCR-like domain"/>
    <property type="match status" value="3"/>
</dbReference>
<evidence type="ECO:0000313" key="15">
    <source>
        <dbReference type="RefSeq" id="XP_030745582.1"/>
    </source>
</evidence>
<feature type="region of interest" description="Disordered" evidence="10">
    <location>
        <begin position="2808"/>
        <end position="2850"/>
    </location>
</feature>
<dbReference type="FunFam" id="3.10.250.10:FF:000016">
    <property type="entry name" value="Scavenger receptor cysteine-rich protein type 12"/>
    <property type="match status" value="1"/>
</dbReference>
<feature type="region of interest" description="Disordered" evidence="10">
    <location>
        <begin position="2897"/>
        <end position="2921"/>
    </location>
</feature>
<dbReference type="InterPro" id="IPR053243">
    <property type="entry name" value="SJ_maturation_regulator"/>
</dbReference>
<dbReference type="Proteomes" id="UP000504635">
    <property type="component" value="Unplaced"/>
</dbReference>
<reference evidence="15" key="1">
    <citation type="submission" date="2025-08" db="UniProtKB">
        <authorList>
            <consortium name="RefSeq"/>
        </authorList>
    </citation>
    <scope>IDENTIFICATION</scope>
    <source>
        <tissue evidence="15">Gonads</tissue>
    </source>
</reference>
<keyword evidence="5 11" id="KW-1133">Transmembrane helix</keyword>
<feature type="domain" description="SRCR" evidence="13">
    <location>
        <begin position="1817"/>
        <end position="1940"/>
    </location>
</feature>
<dbReference type="InterPro" id="IPR016186">
    <property type="entry name" value="C-type_lectin-like/link_sf"/>
</dbReference>
<dbReference type="SMART" id="SM00202">
    <property type="entry name" value="SR"/>
    <property type="match status" value="3"/>
</dbReference>
<feature type="disulfide bond" evidence="9">
    <location>
        <begin position="1066"/>
        <end position="1076"/>
    </location>
</feature>
<dbReference type="PANTHER" id="PTHR47653">
    <property type="entry name" value="PROTEIN BARK BEETLE"/>
    <property type="match status" value="1"/>
</dbReference>
<evidence type="ECO:0000256" key="4">
    <source>
        <dbReference type="ARBA" id="ARBA00022737"/>
    </source>
</evidence>
<evidence type="ECO:0000256" key="7">
    <source>
        <dbReference type="ARBA" id="ARBA00023157"/>
    </source>
</evidence>
<dbReference type="Pfam" id="PF00530">
    <property type="entry name" value="SRCR"/>
    <property type="match status" value="3"/>
</dbReference>
<gene>
    <name evidence="15" type="primary">LOC115874546</name>
</gene>
<keyword evidence="4" id="KW-0677">Repeat</keyword>
<dbReference type="Pfam" id="PF13229">
    <property type="entry name" value="Beta_helix"/>
    <property type="match status" value="1"/>
</dbReference>
<keyword evidence="7 9" id="KW-1015">Disulfide bond</keyword>
<feature type="signal peptide" evidence="12">
    <location>
        <begin position="1"/>
        <end position="25"/>
    </location>
</feature>
<evidence type="ECO:0000256" key="9">
    <source>
        <dbReference type="PROSITE-ProRule" id="PRU00196"/>
    </source>
</evidence>
<dbReference type="InterPro" id="IPR001190">
    <property type="entry name" value="SRCR"/>
</dbReference>
<feature type="disulfide bond" evidence="9">
    <location>
        <begin position="205"/>
        <end position="215"/>
    </location>
</feature>
<dbReference type="PANTHER" id="PTHR47653:SF1">
    <property type="entry name" value="DELETED IN MALIGNANT BRAIN TUMORS 1 PROTEIN"/>
    <property type="match status" value="1"/>
</dbReference>
<dbReference type="PROSITE" id="PS50287">
    <property type="entry name" value="SRCR_2"/>
    <property type="match status" value="3"/>
</dbReference>
<dbReference type="InterPro" id="IPR039448">
    <property type="entry name" value="Beta_helix"/>
</dbReference>
<dbReference type="Gene3D" id="3.10.100.10">
    <property type="entry name" value="Mannose-Binding Protein A, subunit A"/>
    <property type="match status" value="1"/>
</dbReference>
<dbReference type="InterPro" id="IPR016187">
    <property type="entry name" value="CTDL_fold"/>
</dbReference>
<dbReference type="CTD" id="33604"/>
<dbReference type="PRINTS" id="PR00258">
    <property type="entry name" value="SPERACTRCPTR"/>
</dbReference>
<feature type="chain" id="PRO_5026679811" evidence="12">
    <location>
        <begin position="26"/>
        <end position="2959"/>
    </location>
</feature>
<dbReference type="SUPFAM" id="SSF51126">
    <property type="entry name" value="Pectin lyase-like"/>
    <property type="match status" value="1"/>
</dbReference>
<feature type="compositionally biased region" description="Polar residues" evidence="10">
    <location>
        <begin position="2809"/>
        <end position="2848"/>
    </location>
</feature>
<evidence type="ECO:0000256" key="10">
    <source>
        <dbReference type="SAM" id="MobiDB-lite"/>
    </source>
</evidence>
<dbReference type="InParanoid" id="A0A6J2X391"/>
<dbReference type="InterPro" id="IPR011050">
    <property type="entry name" value="Pectin_lyase_fold/virulence"/>
</dbReference>
<feature type="domain" description="SRCR" evidence="13">
    <location>
        <begin position="993"/>
        <end position="1099"/>
    </location>
</feature>
<keyword evidence="2 11" id="KW-0812">Transmembrane</keyword>
<dbReference type="OrthoDB" id="536948at2759"/>
<feature type="disulfide bond" evidence="9">
    <location>
        <begin position="1903"/>
        <end position="1913"/>
    </location>
</feature>
<evidence type="ECO:0000256" key="1">
    <source>
        <dbReference type="ARBA" id="ARBA00004167"/>
    </source>
</evidence>
<sequence>MFSLNRTLNHFVCLLVLSNVAFVFCQDDSQTSNDGYYGNNDNGASSTMTEYAGGTIENDKVIFEKSRSPYWLRNDIIVERGAELVIEPGVTVKVEPQVGVTVRGVLNAQGTEDDKIVFTTADEQQSKTILFPDIRLVDGPTILAGRVQIKVNNKWRSLCTNSRNWTKADMETACRQMGFQGGDFFQWFNREMPLKPRLLYEEPSCTGTEGSLLDCRWDSYQMGSGVCDYHPDLGLQCQMRHDSPKGYWRGLRFEYAENTNELSLVRTRFMPLSQSTLRHVNIYYAGAGRDYNTSSALHIEGVPPVMESLEIVSSLYNGVNVTNPSAPIVINNCTIRNNRGYGVFINSSYGLAHLDGCVINDNGGDGIRYVKAEDRPEESTDRRGYTDFCQLAVSSSQIYPIYVYAEQSVQTQHELECNNALYTKYGHVLTLDFIRAVTERNNTAFLEVYDGSALNNRLIQVIPIRNNTRPQSIRTTFNQIYLKFRAEPWTDTVIFLRIMSGLDQTFDLNVTNSDVSENLGRGIAVDNLRSQVHVHKTSLSKNEHVAGLHVTSGVGTVNVTESRVSFNEGDGINVTYTGGSRNISRSFISSNQGYGVAIWLNNTKESEFETVNQTTVIQYNEIYKNLDIGVLHGNYCGESLFNFTGNSFKNSVSDALEILSCWEKTESYTNLQIGHNRFMGNEKIALKIYPALNLQANIEFNNFRQGTFGALLIKNKPLEEFNILKTDIIVQQNYFINNTGIFAVNLALSPYGNDQYLLFTRNFVKNNKITEPFQPADGSISNLNPRSRVAAPVVIGSNNVEVFRNIIENPESSYEIGSHLEDQSKIINATYNWLGSGYDEAIFHRIFHRFDRYNLAKINFMPILLHNSNPLTIKINQNQLYVPKFSGYSSDKVGGEIEGEESLARGEYVVERDITIRPGGKLTIEPGVTLKFPPSIGMMVGGQLEARGIEPNSIRFTLKENLSHPPDNVTYQTEDMVIGSETEIVEVESGVPIRLLGGDTETEGRLQIKINNQWGTVCNYGWTVENAALVCQQLGYVLNPSDWYIERNEIPDAGKTEKVVLSNVQCQDYDLDITKCRAETITDFYNSCDHDNDVGIRCYKSSWAGVRFGALAERSDLQYVTIEQSGLLDYATASFKPALQLDFARQNFENIRIVDNYFHGLGILYSNIYTDDSVNIIKNSEFLNNKGAGISLKQLGLMLYSNKIENNLIGIEHNPTLSGLQQRELAGWFLKNDEETHYKPIEIPEESDANTIEVQRGDTRYLITSRVIGEDVTRSYNVRCDPGWVIGVQLINPIENRSTETIVIYDSLSANPGSEVWLVKRDVSVFPTTSSAHGVTIEYSSGVNALGNTVIVISSVRAPIQNIYNRIVRGPVPTFTIRNSIIRKNTYGFQGSYYNRYLDELGNHFLRHANDSINFFNCEITYNEKEAIFVHSPNWDLHKSNLSEITIMVNRSLITDNGKGFYHFSRDMRSSNNLFHYVLQDNTIERNKGDAFNVALPYVWDYNENFTHSVYMDNNSFINNRNFGVDIDGHFAEVNLTNNVFKENKCHNGLLTLKGMEKKLLIWGNVFQENNCKYVVLFSCNSQSEIIGNIPAIFLLNNMKNNKYVQLGRSFGVLQRTQDPTFVVGFKGIQKVRINRNLFSGNSLRYELLAGIKTAKVNEYLNVRENWWGTASENEIQERIFDFDDWNDHAIAEFRPFLLEEDFQSSHSLILTTSSSIDFDNLKGRLWEDVTLQARDSPYVIQSDLTIMPNVTLTINPGAVLEFAPNIGMLVLGNLLAQGFEGNEIIMRPLRKTENLLMLPGPSRNKRQLELVGQESIRLCKNRDCVEESETTVSYEGFLEWFNETTLQWVPMCDSRFTERNAEVVCRQLGFDPLSAFFDFDIRIDFHSNSLSRIWTWPEPLQCKGTENRYDDCPIRLNGQQFGHRHSCQWNSKFVFINCNNKARPPKYNFWGGIRFAEPEFEQRLYSHRVHDIHTHSTFQESESTLQFVKISGAGILHNERSPAVQSVSKSPKIRYVEVSSSASHGINMISPSGTINLLGNRVQDSLGVGINIVSLSGEGRESEESSFTPLKEMNIPYNLFSLLDICDTNKEILVEERIVLYYKYDNHPVNCIKIFRSAYNIKPLGIRFLQFNLFNSSVPHGIPDFVSVYNGDIYNVTSTLLSTITMTSGNSKRLYRSQYPSLSVKLFANGASSDHGFIAEVVTLPISTIAFSRDVQHNITYSVITNNTQGAMLYMAAGEVNPIVTIERNQIKSNCRALYGNFTTCKSSVEIDVQNTQSIFFRSNLVEQNIGGLFIKADSRSSATSLQGWIYNNLFVNNTNLPTLYVEGRQSSPYQEVTIFRNYFTRNYAQYHNNIVLKQVVSNFTYNFVRRNIGQQNLEVSGFDKVRLNIFQTTTHNGFYNNYAIKPESKSTVVAGTAGQHYVDNIFFNPDNDYEIITVNRSLFEFNSTLQLWDTKIDAVYNYWGVNTTLAVRGRIRDQSDDLRLLEVLYEPFYMTNQSILGNKCPPGWELVGETCYMYVGAPMTFWEARAFCEADNASMPYLVGNVNYLPLFDFLRRQYQWYLYSDRVWVQDIDRIRQCTIFAYQAVQIEDCNRRSPFICEIDPQVSISIMPLANDFVTIAVFSSIAIAILLIIIVVSFWWYKSKYRHAQRLERRNSIRQSLHSLRSVGLSTSPFADPNYRKKVGQLSTRSTDTLTKTSDYKKVISNGSIDSMEKSAYNSSVEDTHSVDTYEPSNPNPFTTLDYHKSPSKFDNHYSKPAYDLTFKNAGFKDTSTFATNSNYQSQVGSIQDETITDETPIMQPYKLNGDSSYPPSDYFNTDTLPLHGGSTNSSVTRNYEPPSYTSDKPSGLLQELKSRLPKAPARNYSPTYSNQITDMEYSPDYNTVGLAHPGQFSRSRSVQEDDGYQVPVPPKPKTRAKSEVLLETDFDYIPHDEAVFSLTLGDSGRSKSQPLETAM</sequence>
<keyword evidence="6 11" id="KW-0472">Membrane</keyword>
<evidence type="ECO:0000256" key="2">
    <source>
        <dbReference type="ARBA" id="ARBA00022692"/>
    </source>
</evidence>
<proteinExistence type="predicted"/>
<evidence type="ECO:0000313" key="14">
    <source>
        <dbReference type="Proteomes" id="UP000504635"/>
    </source>
</evidence>
<comment type="caution">
    <text evidence="9">Lacks conserved residue(s) required for the propagation of feature annotation.</text>
</comment>
<dbReference type="InterPro" id="IPR006626">
    <property type="entry name" value="PbH1"/>
</dbReference>
<dbReference type="GeneID" id="115874546"/>
<evidence type="ECO:0000256" key="6">
    <source>
        <dbReference type="ARBA" id="ARBA00023136"/>
    </source>
</evidence>
<feature type="transmembrane region" description="Helical" evidence="11">
    <location>
        <begin position="2619"/>
        <end position="2644"/>
    </location>
</feature>
<evidence type="ECO:0000256" key="8">
    <source>
        <dbReference type="ARBA" id="ARBA00023180"/>
    </source>
</evidence>
<dbReference type="Gene3D" id="2.160.20.10">
    <property type="entry name" value="Single-stranded right-handed beta-helix, Pectin lyase-like"/>
    <property type="match status" value="2"/>
</dbReference>
<evidence type="ECO:0000256" key="11">
    <source>
        <dbReference type="SAM" id="Phobius"/>
    </source>
</evidence>
<dbReference type="InterPro" id="IPR036772">
    <property type="entry name" value="SRCR-like_dom_sf"/>
</dbReference>
<dbReference type="KEGG" id="soy:115874546"/>
<name>A0A6J2X391_SITOR</name>
<dbReference type="InterPro" id="IPR012334">
    <property type="entry name" value="Pectin_lyas_fold"/>
</dbReference>
<accession>A0A6J2X391</accession>
<dbReference type="SMART" id="SM00710">
    <property type="entry name" value="PbH1"/>
    <property type="match status" value="17"/>
</dbReference>
<comment type="subcellular location">
    <subcellularLocation>
        <location evidence="1">Membrane</location>
        <topology evidence="1">Single-pass membrane protein</topology>
    </subcellularLocation>
</comment>
<organism evidence="14 15">
    <name type="scientific">Sitophilus oryzae</name>
    <name type="common">Rice weevil</name>
    <name type="synonym">Curculio oryzae</name>
    <dbReference type="NCBI Taxonomy" id="7048"/>
    <lineage>
        <taxon>Eukaryota</taxon>
        <taxon>Metazoa</taxon>
        <taxon>Ecdysozoa</taxon>
        <taxon>Arthropoda</taxon>
        <taxon>Hexapoda</taxon>
        <taxon>Insecta</taxon>
        <taxon>Pterygota</taxon>
        <taxon>Neoptera</taxon>
        <taxon>Endopterygota</taxon>
        <taxon>Coleoptera</taxon>
        <taxon>Polyphaga</taxon>
        <taxon>Cucujiformia</taxon>
        <taxon>Curculionidae</taxon>
        <taxon>Dryophthorinae</taxon>
        <taxon>Sitophilus</taxon>
    </lineage>
</organism>
<feature type="domain" description="SRCR" evidence="13">
    <location>
        <begin position="134"/>
        <end position="238"/>
    </location>
</feature>
<dbReference type="SUPFAM" id="SSF56487">
    <property type="entry name" value="SRCR-like"/>
    <property type="match status" value="3"/>
</dbReference>
<dbReference type="RefSeq" id="XP_030745582.1">
    <property type="nucleotide sequence ID" value="XM_030889722.1"/>
</dbReference>
<evidence type="ECO:0000256" key="5">
    <source>
        <dbReference type="ARBA" id="ARBA00022989"/>
    </source>
</evidence>
<evidence type="ECO:0000256" key="12">
    <source>
        <dbReference type="SAM" id="SignalP"/>
    </source>
</evidence>
<keyword evidence="3 12" id="KW-0732">Signal</keyword>